<dbReference type="Gene3D" id="3.90.550.10">
    <property type="entry name" value="Spore Coat Polysaccharide Biosynthesis Protein SpsA, Chain A"/>
    <property type="match status" value="1"/>
</dbReference>
<keyword evidence="7" id="KW-1185">Reference proteome</keyword>
<sequence length="454" mass="50381">MSINFCFADSTSSIPTPTSGTTYVIEKIPGQLSTKSLYSTVKKFSLDIENKMLPEALVWDDLLFCTASRGRLIPFRVEWPEKDSLLYPHVNHAGRCAIRGDILHKFLEEGYLSKRDDTSGALAVLSKSPTAKIIQLDQVLRFVGLQSTSIYKPLSYPTPSKKAQSITIIINYRDRPELMEVCLKSIAGQAVTANIEIVLVDNQSQPANRQAVEEQVKRFLPQEILVCHLNYDAPFNHSAQTNMAAEASVGEVLFMLNNDARFIDKNALQTLADWAMTPGVASVGLRTIGKKGRLVSSGVQTCLPIGTRPVRIQESTVNPLSQTIHYAAGNGFACAAISREIWCELGGLNAIEFPTQYNDADYCLRALDAGFRHIYVGSLHVYHEPGQSETRTRAAVEEIHDKLRSFHPNLGRFHRISPNLTKVTSDVLAMSLNVPALLKICLAYRRLYKKLGLT</sequence>
<evidence type="ECO:0000256" key="1">
    <source>
        <dbReference type="ARBA" id="ARBA00004776"/>
    </source>
</evidence>
<comment type="similarity">
    <text evidence="2">Belongs to the glycosyltransferase 2 family.</text>
</comment>
<dbReference type="InterPro" id="IPR001173">
    <property type="entry name" value="Glyco_trans_2-like"/>
</dbReference>
<dbReference type="SUPFAM" id="SSF53448">
    <property type="entry name" value="Nucleotide-diphospho-sugar transferases"/>
    <property type="match status" value="1"/>
</dbReference>
<organism evidence="6 7">
    <name type="scientific">Nostoc edaphicum CCNP1411</name>
    <dbReference type="NCBI Taxonomy" id="1472755"/>
    <lineage>
        <taxon>Bacteria</taxon>
        <taxon>Bacillati</taxon>
        <taxon>Cyanobacteriota</taxon>
        <taxon>Cyanophyceae</taxon>
        <taxon>Nostocales</taxon>
        <taxon>Nostocaceae</taxon>
        <taxon>Nostoc</taxon>
    </lineage>
</organism>
<protein>
    <submittedName>
        <fullName evidence="6">Glycosyltransferase family 2 protein</fullName>
    </submittedName>
</protein>
<reference evidence="7" key="1">
    <citation type="submission" date="2020-06" db="EMBL/GenBank/DDBJ databases">
        <title>Nostoc edaphicum CCNP1411 genome.</title>
        <authorList>
            <person name="Fidor A."/>
            <person name="Grabski M."/>
            <person name="Gawor J."/>
            <person name="Gromadka R."/>
            <person name="Wegrzyn G."/>
            <person name="Mazur-Marzec H."/>
        </authorList>
    </citation>
    <scope>NUCLEOTIDE SEQUENCE [LARGE SCALE GENOMIC DNA]</scope>
    <source>
        <strain evidence="7">CCNP1411</strain>
    </source>
</reference>
<dbReference type="PANTHER" id="PTHR43179:SF12">
    <property type="entry name" value="GALACTOFURANOSYLTRANSFERASE GLFT2"/>
    <property type="match status" value="1"/>
</dbReference>
<evidence type="ECO:0000259" key="5">
    <source>
        <dbReference type="Pfam" id="PF00535"/>
    </source>
</evidence>
<evidence type="ECO:0000256" key="3">
    <source>
        <dbReference type="ARBA" id="ARBA00022676"/>
    </source>
</evidence>
<evidence type="ECO:0000256" key="4">
    <source>
        <dbReference type="ARBA" id="ARBA00022679"/>
    </source>
</evidence>
<keyword evidence="4 6" id="KW-0808">Transferase</keyword>
<proteinExistence type="inferred from homology"/>
<evidence type="ECO:0000313" key="7">
    <source>
        <dbReference type="Proteomes" id="UP000514713"/>
    </source>
</evidence>
<dbReference type="RefSeq" id="WP_181928432.1">
    <property type="nucleotide sequence ID" value="NZ_CP054698.1"/>
</dbReference>
<dbReference type="GO" id="GO:0016757">
    <property type="term" value="F:glycosyltransferase activity"/>
    <property type="evidence" value="ECO:0007669"/>
    <property type="project" value="UniProtKB-KW"/>
</dbReference>
<evidence type="ECO:0000256" key="2">
    <source>
        <dbReference type="ARBA" id="ARBA00006739"/>
    </source>
</evidence>
<feature type="domain" description="Glycosyltransferase 2-like" evidence="5">
    <location>
        <begin position="168"/>
        <end position="293"/>
    </location>
</feature>
<dbReference type="InterPro" id="IPR029044">
    <property type="entry name" value="Nucleotide-diphossugar_trans"/>
</dbReference>
<dbReference type="Pfam" id="PF00535">
    <property type="entry name" value="Glycos_transf_2"/>
    <property type="match status" value="1"/>
</dbReference>
<dbReference type="Proteomes" id="UP000514713">
    <property type="component" value="Chromosome"/>
</dbReference>
<dbReference type="KEGG" id="ned:HUN01_24955"/>
<comment type="pathway">
    <text evidence="1">Cell wall biogenesis; cell wall polysaccharide biosynthesis.</text>
</comment>
<keyword evidence="3" id="KW-0328">Glycosyltransferase</keyword>
<accession>A0A7D7LDB9</accession>
<dbReference type="EMBL" id="CP054698">
    <property type="protein sequence ID" value="QMS90673.1"/>
    <property type="molecule type" value="Genomic_DNA"/>
</dbReference>
<name>A0A7D7LDB9_9NOSO</name>
<dbReference type="AlphaFoldDB" id="A0A7D7LDB9"/>
<evidence type="ECO:0000313" key="6">
    <source>
        <dbReference type="EMBL" id="QMS90673.1"/>
    </source>
</evidence>
<gene>
    <name evidence="6" type="ORF">HUN01_24955</name>
</gene>
<dbReference type="PANTHER" id="PTHR43179">
    <property type="entry name" value="RHAMNOSYLTRANSFERASE WBBL"/>
    <property type="match status" value="1"/>
</dbReference>